<accession>A0ABS9VQY3</accession>
<evidence type="ECO:0000313" key="3">
    <source>
        <dbReference type="Proteomes" id="UP001203058"/>
    </source>
</evidence>
<comment type="caution">
    <text evidence="2">The sequence shown here is derived from an EMBL/GenBank/DDBJ whole genome shotgun (WGS) entry which is preliminary data.</text>
</comment>
<keyword evidence="3" id="KW-1185">Reference proteome</keyword>
<feature type="transmembrane region" description="Helical" evidence="1">
    <location>
        <begin position="21"/>
        <end position="45"/>
    </location>
</feature>
<keyword evidence="1" id="KW-1133">Transmembrane helix</keyword>
<keyword evidence="1" id="KW-0472">Membrane</keyword>
<sequence length="60" mass="6082">MAKFINMLRDESGASAAEYALILAIVGSAIALAAIFLGGTISSALNESSTCIRTNGSTCN</sequence>
<name>A0ABS9VQY3_9SPHN</name>
<keyword evidence="1" id="KW-0812">Transmembrane</keyword>
<evidence type="ECO:0000313" key="2">
    <source>
        <dbReference type="EMBL" id="MCH8617363.1"/>
    </source>
</evidence>
<protein>
    <submittedName>
        <fullName evidence="2">Flp family type IVb pilin</fullName>
    </submittedName>
</protein>
<evidence type="ECO:0000256" key="1">
    <source>
        <dbReference type="SAM" id="Phobius"/>
    </source>
</evidence>
<dbReference type="RefSeq" id="WP_241448233.1">
    <property type="nucleotide sequence ID" value="NZ_JAKZHW010000002.1"/>
</dbReference>
<organism evidence="2 3">
    <name type="scientific">Sphingomonas telluris</name>
    <dbReference type="NCBI Taxonomy" id="2907998"/>
    <lineage>
        <taxon>Bacteria</taxon>
        <taxon>Pseudomonadati</taxon>
        <taxon>Pseudomonadota</taxon>
        <taxon>Alphaproteobacteria</taxon>
        <taxon>Sphingomonadales</taxon>
        <taxon>Sphingomonadaceae</taxon>
        <taxon>Sphingomonas</taxon>
    </lineage>
</organism>
<gene>
    <name evidence="2" type="ORF">LZ016_14790</name>
</gene>
<dbReference type="Proteomes" id="UP001203058">
    <property type="component" value="Unassembled WGS sequence"/>
</dbReference>
<proteinExistence type="predicted"/>
<dbReference type="EMBL" id="JAKZHW010000002">
    <property type="protein sequence ID" value="MCH8617363.1"/>
    <property type="molecule type" value="Genomic_DNA"/>
</dbReference>
<reference evidence="2 3" key="1">
    <citation type="submission" date="2022-03" db="EMBL/GenBank/DDBJ databases">
        <authorList>
            <person name="Jo J.-H."/>
            <person name="Im W.-T."/>
        </authorList>
    </citation>
    <scope>NUCLEOTIDE SEQUENCE [LARGE SCALE GENOMIC DNA]</scope>
    <source>
        <strain evidence="2 3">SM33</strain>
    </source>
</reference>